<dbReference type="AlphaFoldDB" id="A0A1J0ADP7"/>
<dbReference type="KEGG" id="glt:GlitD10_1735"/>
<proteinExistence type="inferred from homology"/>
<evidence type="ECO:0000313" key="4">
    <source>
        <dbReference type="Proteomes" id="UP000180235"/>
    </source>
</evidence>
<comment type="similarity">
    <text evidence="1">Belongs to the ParA family.</text>
</comment>
<reference evidence="3 4" key="1">
    <citation type="submission" date="2016-10" db="EMBL/GenBank/DDBJ databases">
        <title>Description of Gloeomargarita lithophora gen. nov., sp. nov., a thylakoid-bearing basal-branching cyanobacterium with intracellular carbonates, and proposal for Gloeomargaritales ord. nov.</title>
        <authorList>
            <person name="Moreira D."/>
            <person name="Tavera R."/>
            <person name="Benzerara K."/>
            <person name="Skouri-Panet F."/>
            <person name="Couradeau E."/>
            <person name="Gerard E."/>
            <person name="Loussert C."/>
            <person name="Novelo E."/>
            <person name="Zivanovic Y."/>
            <person name="Lopez-Garcia P."/>
        </authorList>
    </citation>
    <scope>NUCLEOTIDE SEQUENCE [LARGE SCALE GENOMIC DNA]</scope>
    <source>
        <strain evidence="3 4">D10</strain>
    </source>
</reference>
<dbReference type="EMBL" id="CP017675">
    <property type="protein sequence ID" value="APB34061.1"/>
    <property type="molecule type" value="Genomic_DNA"/>
</dbReference>
<dbReference type="PANTHER" id="PTHR13696:SF99">
    <property type="entry name" value="COBYRINIC ACID AC-DIAMIDE SYNTHASE"/>
    <property type="match status" value="1"/>
</dbReference>
<accession>A0A1J0ADP7</accession>
<dbReference type="Proteomes" id="UP000180235">
    <property type="component" value="Chromosome"/>
</dbReference>
<organism evidence="3 4">
    <name type="scientific">Gloeomargarita lithophora Alchichica-D10</name>
    <dbReference type="NCBI Taxonomy" id="1188229"/>
    <lineage>
        <taxon>Bacteria</taxon>
        <taxon>Bacillati</taxon>
        <taxon>Cyanobacteriota</taxon>
        <taxon>Cyanophyceae</taxon>
        <taxon>Gloeomargaritales</taxon>
        <taxon>Gloeomargaritaceae</taxon>
        <taxon>Gloeomargarita</taxon>
    </lineage>
</organism>
<dbReference type="STRING" id="1188229.GlitD10_1735"/>
<dbReference type="InterPro" id="IPR050678">
    <property type="entry name" value="DNA_Partitioning_ATPase"/>
</dbReference>
<sequence>MFLAIANHKGGVGKTTSTLALGGLLSELGSCLVVDLDPQGNLTTGLGVELGSDQPGAYHWLTGQVTAAQVIQKTASGLYLLPADGNLSRAEMELLQKSGAFYTLRDRLTSCREQFRYVLMDCPPSRGLLTINALAAADWVLIPVQCQFFALKGLSALLETVDHVQRRLNPKLQILGVLPTMAEMQTIMTQDVLNALTAQQNFPIFKPLPKSVKFPESNLAGEPIHRYTHDARLLTPLRELVQFIQRQETL</sequence>
<dbReference type="OrthoDB" id="477717at2"/>
<evidence type="ECO:0000259" key="2">
    <source>
        <dbReference type="Pfam" id="PF13614"/>
    </source>
</evidence>
<dbReference type="Gene3D" id="3.40.50.300">
    <property type="entry name" value="P-loop containing nucleotide triphosphate hydrolases"/>
    <property type="match status" value="1"/>
</dbReference>
<name>A0A1J0ADP7_9CYAN</name>
<evidence type="ECO:0000313" key="3">
    <source>
        <dbReference type="EMBL" id="APB34061.1"/>
    </source>
</evidence>
<dbReference type="InterPro" id="IPR027417">
    <property type="entry name" value="P-loop_NTPase"/>
</dbReference>
<evidence type="ECO:0000256" key="1">
    <source>
        <dbReference type="ARBA" id="ARBA00006976"/>
    </source>
</evidence>
<dbReference type="Pfam" id="PF13614">
    <property type="entry name" value="AAA_31"/>
    <property type="match status" value="1"/>
</dbReference>
<protein>
    <submittedName>
        <fullName evidence="3">ParA family chromosome partitioning ATPase</fullName>
    </submittedName>
</protein>
<keyword evidence="4" id="KW-1185">Reference proteome</keyword>
<gene>
    <name evidence="3" type="primary">soj</name>
    <name evidence="3" type="ORF">GlitD10_1735</name>
</gene>
<dbReference type="CDD" id="cd02042">
    <property type="entry name" value="ParAB_family"/>
    <property type="match status" value="1"/>
</dbReference>
<dbReference type="InterPro" id="IPR025669">
    <property type="entry name" value="AAA_dom"/>
</dbReference>
<feature type="domain" description="AAA" evidence="2">
    <location>
        <begin position="3"/>
        <end position="174"/>
    </location>
</feature>
<dbReference type="PANTHER" id="PTHR13696">
    <property type="entry name" value="P-LOOP CONTAINING NUCLEOSIDE TRIPHOSPHATE HYDROLASE"/>
    <property type="match status" value="1"/>
</dbReference>
<dbReference type="SUPFAM" id="SSF52540">
    <property type="entry name" value="P-loop containing nucleoside triphosphate hydrolases"/>
    <property type="match status" value="1"/>
</dbReference>
<dbReference type="FunFam" id="3.40.50.300:FF:000285">
    <property type="entry name" value="Sporulation initiation inhibitor Soj"/>
    <property type="match status" value="1"/>
</dbReference>